<feature type="region of interest" description="Disordered" evidence="1">
    <location>
        <begin position="71"/>
        <end position="110"/>
    </location>
</feature>
<accession>A0ABW2VCY7</accession>
<reference evidence="3" key="1">
    <citation type="journal article" date="2019" name="Int. J. Syst. Evol. Microbiol.">
        <title>The Global Catalogue of Microorganisms (GCM) 10K type strain sequencing project: providing services to taxonomists for standard genome sequencing and annotation.</title>
        <authorList>
            <consortium name="The Broad Institute Genomics Platform"/>
            <consortium name="The Broad Institute Genome Sequencing Center for Infectious Disease"/>
            <person name="Wu L."/>
            <person name="Ma J."/>
        </authorList>
    </citation>
    <scope>NUCLEOTIDE SEQUENCE [LARGE SCALE GENOMIC DNA]</scope>
    <source>
        <strain evidence="3">CGMCC 4.7198</strain>
    </source>
</reference>
<feature type="compositionally biased region" description="Basic and acidic residues" evidence="1">
    <location>
        <begin position="90"/>
        <end position="110"/>
    </location>
</feature>
<dbReference type="EMBL" id="JBHTEC010000001">
    <property type="protein sequence ID" value="MFD0281163.1"/>
    <property type="molecule type" value="Genomic_DNA"/>
</dbReference>
<organism evidence="2 3">
    <name type="scientific">Streptomyces lutosisoli</name>
    <dbReference type="NCBI Taxonomy" id="2665721"/>
    <lineage>
        <taxon>Bacteria</taxon>
        <taxon>Bacillati</taxon>
        <taxon>Actinomycetota</taxon>
        <taxon>Actinomycetes</taxon>
        <taxon>Kitasatosporales</taxon>
        <taxon>Streptomycetaceae</taxon>
        <taxon>Streptomyces</taxon>
    </lineage>
</organism>
<sequence>MRIVLCLLLAVDTGEPVRLFHGPQGTAAPTHSTRAFSLAGALATRRGIVKRVLLTSAGYFFEPQITTSNHHLATEPENHHLATKTNAKQTDARPKQTDADKDETKRMEHA</sequence>
<evidence type="ECO:0008006" key="4">
    <source>
        <dbReference type="Google" id="ProtNLM"/>
    </source>
</evidence>
<evidence type="ECO:0000313" key="3">
    <source>
        <dbReference type="Proteomes" id="UP001596957"/>
    </source>
</evidence>
<comment type="caution">
    <text evidence="2">The sequence shown here is derived from an EMBL/GenBank/DDBJ whole genome shotgun (WGS) entry which is preliminary data.</text>
</comment>
<dbReference type="Proteomes" id="UP001596957">
    <property type="component" value="Unassembled WGS sequence"/>
</dbReference>
<keyword evidence="3" id="KW-1185">Reference proteome</keyword>
<proteinExistence type="predicted"/>
<protein>
    <recommendedName>
        <fullName evidence="4">Secreted protein</fullName>
    </recommendedName>
</protein>
<evidence type="ECO:0000256" key="1">
    <source>
        <dbReference type="SAM" id="MobiDB-lite"/>
    </source>
</evidence>
<dbReference type="RefSeq" id="WP_381265054.1">
    <property type="nucleotide sequence ID" value="NZ_JBHTBI010000136.1"/>
</dbReference>
<evidence type="ECO:0000313" key="2">
    <source>
        <dbReference type="EMBL" id="MFD0281163.1"/>
    </source>
</evidence>
<name>A0ABW2VCY7_9ACTN</name>
<gene>
    <name evidence="2" type="ORF">ACFQZP_05680</name>
</gene>